<dbReference type="GO" id="GO:0005829">
    <property type="term" value="C:cytosol"/>
    <property type="evidence" value="ECO:0007669"/>
    <property type="project" value="TreeGrafter"/>
</dbReference>
<dbReference type="EMBL" id="RAVZ01000475">
    <property type="protein sequence ID" value="RKG72299.1"/>
    <property type="molecule type" value="Genomic_DNA"/>
</dbReference>
<gene>
    <name evidence="6" type="ORF">D7V88_38350</name>
</gene>
<dbReference type="SUPFAM" id="SSF56801">
    <property type="entry name" value="Acetyl-CoA synthetase-like"/>
    <property type="match status" value="1"/>
</dbReference>
<dbReference type="InterPro" id="IPR020806">
    <property type="entry name" value="PKS_PP-bd"/>
</dbReference>
<dbReference type="Gene3D" id="3.40.50.12780">
    <property type="entry name" value="N-terminal domain of ligase-like"/>
    <property type="match status" value="1"/>
</dbReference>
<dbReference type="InterPro" id="IPR006162">
    <property type="entry name" value="Ppantetheine_attach_site"/>
</dbReference>
<comment type="cofactor">
    <cofactor evidence="1">
        <name>pantetheine 4'-phosphate</name>
        <dbReference type="ChEBI" id="CHEBI:47942"/>
    </cofactor>
</comment>
<evidence type="ECO:0000256" key="4">
    <source>
        <dbReference type="ARBA" id="ARBA00022553"/>
    </source>
</evidence>
<evidence type="ECO:0000256" key="3">
    <source>
        <dbReference type="ARBA" id="ARBA00022450"/>
    </source>
</evidence>
<dbReference type="SUPFAM" id="SSF47336">
    <property type="entry name" value="ACP-like"/>
    <property type="match status" value="1"/>
</dbReference>
<dbReference type="InterPro" id="IPR036736">
    <property type="entry name" value="ACP-like_sf"/>
</dbReference>
<organism evidence="6 7">
    <name type="scientific">Corallococcus terminator</name>
    <dbReference type="NCBI Taxonomy" id="2316733"/>
    <lineage>
        <taxon>Bacteria</taxon>
        <taxon>Pseudomonadati</taxon>
        <taxon>Myxococcota</taxon>
        <taxon>Myxococcia</taxon>
        <taxon>Myxococcales</taxon>
        <taxon>Cystobacterineae</taxon>
        <taxon>Myxococcaceae</taxon>
        <taxon>Corallococcus</taxon>
    </lineage>
</organism>
<evidence type="ECO:0000313" key="6">
    <source>
        <dbReference type="EMBL" id="RKG72299.1"/>
    </source>
</evidence>
<dbReference type="PROSITE" id="PS00012">
    <property type="entry name" value="PHOSPHOPANTETHEINE"/>
    <property type="match status" value="1"/>
</dbReference>
<evidence type="ECO:0000256" key="2">
    <source>
        <dbReference type="ARBA" id="ARBA00006432"/>
    </source>
</evidence>
<dbReference type="InterPro" id="IPR029058">
    <property type="entry name" value="AB_hydrolase_fold"/>
</dbReference>
<dbReference type="Gene3D" id="3.40.50.1820">
    <property type="entry name" value="alpha/beta hydrolase"/>
    <property type="match status" value="1"/>
</dbReference>
<feature type="domain" description="Carrier" evidence="5">
    <location>
        <begin position="136"/>
        <end position="211"/>
    </location>
</feature>
<dbReference type="Gene3D" id="3.30.300.30">
    <property type="match status" value="1"/>
</dbReference>
<comment type="similarity">
    <text evidence="2">Belongs to the ATP-dependent AMP-binding enzyme family.</text>
</comment>
<keyword evidence="3" id="KW-0596">Phosphopantetheine</keyword>
<protein>
    <submittedName>
        <fullName evidence="6">Non-ribosomal peptide synthetase</fullName>
    </submittedName>
</protein>
<sequence>GRLYRTGDKVRQREDGKLEFLGRVDFQLKVRGYRVELGEVEAGLSACEGVREAVVVAREDVPGDKRLVGYVVAKPGHTVEVTALRSELKGRLPEYMVPSALVVLEALPLNANGKVDRKALPKPDADSEPRAREFIAPRSELEQQLANIFSELLNVKRVGIHDGFFELGGHSLLATQAVSRIRQTFEVELPLRELFESPTVETLAVLVMQAQASQVDPEELALLMAEMEEMSGDEAQALLDAELANGRKTSNE</sequence>
<dbReference type="GO" id="GO:0043041">
    <property type="term" value="P:amino acid activation for nonribosomal peptide biosynthetic process"/>
    <property type="evidence" value="ECO:0007669"/>
    <property type="project" value="TreeGrafter"/>
</dbReference>
<dbReference type="InterPro" id="IPR042099">
    <property type="entry name" value="ANL_N_sf"/>
</dbReference>
<reference evidence="7" key="1">
    <citation type="submission" date="2018-09" db="EMBL/GenBank/DDBJ databases">
        <authorList>
            <person name="Livingstone P.G."/>
            <person name="Whitworth D.E."/>
        </authorList>
    </citation>
    <scope>NUCLEOTIDE SEQUENCE [LARGE SCALE GENOMIC DNA]</scope>
    <source>
        <strain evidence="7">CA054A</strain>
    </source>
</reference>
<dbReference type="FunFam" id="1.10.1200.10:FF:000005">
    <property type="entry name" value="Nonribosomal peptide synthetase 1"/>
    <property type="match status" value="1"/>
</dbReference>
<dbReference type="GO" id="GO:0031177">
    <property type="term" value="F:phosphopantetheine binding"/>
    <property type="evidence" value="ECO:0007669"/>
    <property type="project" value="InterPro"/>
</dbReference>
<proteinExistence type="inferred from homology"/>
<feature type="non-terminal residue" evidence="6">
    <location>
        <position position="1"/>
    </location>
</feature>
<keyword evidence="4" id="KW-0597">Phosphoprotein</keyword>
<evidence type="ECO:0000313" key="7">
    <source>
        <dbReference type="Proteomes" id="UP000268094"/>
    </source>
</evidence>
<dbReference type="FunFam" id="3.30.300.30:FF:000010">
    <property type="entry name" value="Enterobactin synthetase component F"/>
    <property type="match status" value="1"/>
</dbReference>
<accession>A0A3A8HLV8</accession>
<comment type="caution">
    <text evidence="6">The sequence shown here is derived from an EMBL/GenBank/DDBJ whole genome shotgun (WGS) entry which is preliminary data.</text>
</comment>
<dbReference type="GO" id="GO:0044550">
    <property type="term" value="P:secondary metabolite biosynthetic process"/>
    <property type="evidence" value="ECO:0007669"/>
    <property type="project" value="TreeGrafter"/>
</dbReference>
<dbReference type="RefSeq" id="WP_244238620.1">
    <property type="nucleotide sequence ID" value="NZ_RAVZ01000475.1"/>
</dbReference>
<dbReference type="InterPro" id="IPR045851">
    <property type="entry name" value="AMP-bd_C_sf"/>
</dbReference>
<evidence type="ECO:0000259" key="5">
    <source>
        <dbReference type="PROSITE" id="PS50075"/>
    </source>
</evidence>
<dbReference type="AlphaFoldDB" id="A0A3A8HLV8"/>
<evidence type="ECO:0000256" key="1">
    <source>
        <dbReference type="ARBA" id="ARBA00001957"/>
    </source>
</evidence>
<name>A0A3A8HLV8_9BACT</name>
<dbReference type="PANTHER" id="PTHR45527">
    <property type="entry name" value="NONRIBOSOMAL PEPTIDE SYNTHETASE"/>
    <property type="match status" value="1"/>
</dbReference>
<keyword evidence="7" id="KW-1185">Reference proteome</keyword>
<dbReference type="Proteomes" id="UP000268094">
    <property type="component" value="Unassembled WGS sequence"/>
</dbReference>
<dbReference type="InterPro" id="IPR025110">
    <property type="entry name" value="AMP-bd_C"/>
</dbReference>
<dbReference type="Pfam" id="PF00550">
    <property type="entry name" value="PP-binding"/>
    <property type="match status" value="1"/>
</dbReference>
<dbReference type="Pfam" id="PF13193">
    <property type="entry name" value="AMP-binding_C"/>
    <property type="match status" value="1"/>
</dbReference>
<dbReference type="PROSITE" id="PS50075">
    <property type="entry name" value="CARRIER"/>
    <property type="match status" value="1"/>
</dbReference>
<dbReference type="InterPro" id="IPR009081">
    <property type="entry name" value="PP-bd_ACP"/>
</dbReference>
<dbReference type="SMART" id="SM00823">
    <property type="entry name" value="PKS_PP"/>
    <property type="match status" value="1"/>
</dbReference>
<dbReference type="PANTHER" id="PTHR45527:SF1">
    <property type="entry name" value="FATTY ACID SYNTHASE"/>
    <property type="match status" value="1"/>
</dbReference>